<keyword evidence="11" id="KW-0407">Ion channel</keyword>
<gene>
    <name evidence="15" type="ORF">CVLEPA_LOCUS11009</name>
</gene>
<comment type="subcellular location">
    <subcellularLocation>
        <location evidence="1">Endomembrane system</location>
        <topology evidence="1">Multi-pass membrane protein</topology>
    </subcellularLocation>
</comment>
<comment type="subunit">
    <text evidence="12">Homotrimer; conformation seems to be controled by binding to diacylglycerol (DAG).</text>
</comment>
<evidence type="ECO:0000256" key="1">
    <source>
        <dbReference type="ARBA" id="ARBA00004127"/>
    </source>
</evidence>
<feature type="transmembrane region" description="Helical" evidence="14">
    <location>
        <begin position="208"/>
        <end position="228"/>
    </location>
</feature>
<reference evidence="15 16" key="1">
    <citation type="submission" date="2024-02" db="EMBL/GenBank/DDBJ databases">
        <authorList>
            <person name="Daric V."/>
            <person name="Darras S."/>
        </authorList>
    </citation>
    <scope>NUCLEOTIDE SEQUENCE [LARGE SCALE GENOMIC DNA]</scope>
</reference>
<name>A0ABP0FM77_CLALP</name>
<keyword evidence="7" id="KW-0630">Potassium</keyword>
<feature type="transmembrane region" description="Helical" evidence="14">
    <location>
        <begin position="142"/>
        <end position="166"/>
    </location>
</feature>
<dbReference type="InterPro" id="IPR007866">
    <property type="entry name" value="TRIC_channel"/>
</dbReference>
<evidence type="ECO:0000256" key="3">
    <source>
        <dbReference type="ARBA" id="ARBA00022448"/>
    </source>
</evidence>
<feature type="region of interest" description="Disordered" evidence="13">
    <location>
        <begin position="250"/>
        <end position="273"/>
    </location>
</feature>
<keyword evidence="3" id="KW-0813">Transport</keyword>
<evidence type="ECO:0000256" key="13">
    <source>
        <dbReference type="SAM" id="MobiDB-lite"/>
    </source>
</evidence>
<evidence type="ECO:0008006" key="17">
    <source>
        <dbReference type="Google" id="ProtNLM"/>
    </source>
</evidence>
<evidence type="ECO:0000256" key="8">
    <source>
        <dbReference type="ARBA" id="ARBA00022989"/>
    </source>
</evidence>
<proteinExistence type="inferred from homology"/>
<keyword evidence="6" id="KW-0631">Potassium channel</keyword>
<comment type="similarity">
    <text evidence="2">Belongs to the TMEM38 family.</text>
</comment>
<evidence type="ECO:0000256" key="5">
    <source>
        <dbReference type="ARBA" id="ARBA00022692"/>
    </source>
</evidence>
<evidence type="ECO:0000256" key="9">
    <source>
        <dbReference type="ARBA" id="ARBA00023065"/>
    </source>
</evidence>
<feature type="transmembrane region" description="Helical" evidence="14">
    <location>
        <begin position="83"/>
        <end position="99"/>
    </location>
</feature>
<keyword evidence="4" id="KW-0633">Potassium transport</keyword>
<evidence type="ECO:0000256" key="11">
    <source>
        <dbReference type="ARBA" id="ARBA00023303"/>
    </source>
</evidence>
<dbReference type="Proteomes" id="UP001642483">
    <property type="component" value="Unassembled WGS sequence"/>
</dbReference>
<evidence type="ECO:0000256" key="12">
    <source>
        <dbReference type="ARBA" id="ARBA00047059"/>
    </source>
</evidence>
<feature type="transmembrane region" description="Helical" evidence="14">
    <location>
        <begin position="21"/>
        <end position="39"/>
    </location>
</feature>
<dbReference type="PANTHER" id="PTHR12454:SF11">
    <property type="entry name" value="GH25683P"/>
    <property type="match status" value="1"/>
</dbReference>
<dbReference type="PANTHER" id="PTHR12454">
    <property type="entry name" value="TRIMERIC INTRACELLULAR CATION CHANNEL"/>
    <property type="match status" value="1"/>
</dbReference>
<feature type="transmembrane region" description="Helical" evidence="14">
    <location>
        <begin position="178"/>
        <end position="196"/>
    </location>
</feature>
<keyword evidence="16" id="KW-1185">Reference proteome</keyword>
<keyword evidence="5 14" id="KW-0812">Transmembrane</keyword>
<sequence length="273" mass="30142">MEVLESVAGQMDELLTNRLSLICNFAHFSVVILGIKQTWGETQSRSQPFATWFMSMICCFGGGCLVHVFVGKPLLTPFTNTEMVILATIVWWLVFYAPADLFHSFLQPTPVKIVFLFLKEMLRTRKIMKGVALAREVYPSSLLLCTALGMLGACGGGFIKNTALLLRATWNQESIKTFSFSVISKCCLLFAALYNLQLDGQCPFSAKVIALLQTTTMFSVVVGALFGFQLDFFSPLEGTLSSTFVNYSAFSSSEQSKGDESESKSKKKKGKSD</sequence>
<protein>
    <recommendedName>
        <fullName evidence="17">Trimeric intracellular cation channel type B</fullName>
    </recommendedName>
</protein>
<evidence type="ECO:0000313" key="16">
    <source>
        <dbReference type="Proteomes" id="UP001642483"/>
    </source>
</evidence>
<accession>A0ABP0FM77</accession>
<keyword evidence="10 14" id="KW-0472">Membrane</keyword>
<keyword evidence="8 14" id="KW-1133">Transmembrane helix</keyword>
<dbReference type="EMBL" id="CAWYQH010000079">
    <property type="protein sequence ID" value="CAK8680754.1"/>
    <property type="molecule type" value="Genomic_DNA"/>
</dbReference>
<keyword evidence="9" id="KW-0406">Ion transport</keyword>
<evidence type="ECO:0000256" key="6">
    <source>
        <dbReference type="ARBA" id="ARBA00022826"/>
    </source>
</evidence>
<evidence type="ECO:0000256" key="14">
    <source>
        <dbReference type="SAM" id="Phobius"/>
    </source>
</evidence>
<evidence type="ECO:0000256" key="10">
    <source>
        <dbReference type="ARBA" id="ARBA00023136"/>
    </source>
</evidence>
<evidence type="ECO:0000256" key="4">
    <source>
        <dbReference type="ARBA" id="ARBA00022538"/>
    </source>
</evidence>
<feature type="transmembrane region" description="Helical" evidence="14">
    <location>
        <begin position="51"/>
        <end position="71"/>
    </location>
</feature>
<evidence type="ECO:0000313" key="15">
    <source>
        <dbReference type="EMBL" id="CAK8680754.1"/>
    </source>
</evidence>
<organism evidence="15 16">
    <name type="scientific">Clavelina lepadiformis</name>
    <name type="common">Light-bulb sea squirt</name>
    <name type="synonym">Ascidia lepadiformis</name>
    <dbReference type="NCBI Taxonomy" id="159417"/>
    <lineage>
        <taxon>Eukaryota</taxon>
        <taxon>Metazoa</taxon>
        <taxon>Chordata</taxon>
        <taxon>Tunicata</taxon>
        <taxon>Ascidiacea</taxon>
        <taxon>Aplousobranchia</taxon>
        <taxon>Clavelinidae</taxon>
        <taxon>Clavelina</taxon>
    </lineage>
</organism>
<comment type="caution">
    <text evidence="15">The sequence shown here is derived from an EMBL/GenBank/DDBJ whole genome shotgun (WGS) entry which is preliminary data.</text>
</comment>
<dbReference type="Pfam" id="PF05197">
    <property type="entry name" value="TRIC"/>
    <property type="match status" value="1"/>
</dbReference>
<evidence type="ECO:0000256" key="2">
    <source>
        <dbReference type="ARBA" id="ARBA00005766"/>
    </source>
</evidence>
<evidence type="ECO:0000256" key="7">
    <source>
        <dbReference type="ARBA" id="ARBA00022958"/>
    </source>
</evidence>